<evidence type="ECO:0000313" key="1">
    <source>
        <dbReference type="EMBL" id="EGP92401.1"/>
    </source>
</evidence>
<sequence length="51" mass="5670">MRRLSAERGALRVSPRSAPASEWRFVRGVGTPGRTACVTREAFADFERGFT</sequence>
<dbReference type="Proteomes" id="UP000008062">
    <property type="component" value="Chromosome 1"/>
</dbReference>
<name>F9WWH4_ZYMTI</name>
<keyword evidence="2" id="KW-1185">Reference proteome</keyword>
<accession>F9WWH4</accession>
<proteinExistence type="predicted"/>
<dbReference type="HOGENOM" id="CLU_3108212_0_0_1"/>
<gene>
    <name evidence="1" type="ORF">MYCGRDRAFT_78463</name>
</gene>
<reference evidence="1 2" key="1">
    <citation type="journal article" date="2011" name="PLoS Genet.">
        <title>Finished genome of the fungal wheat pathogen Mycosphaerella graminicola reveals dispensome structure, chromosome plasticity, and stealth pathogenesis.</title>
        <authorList>
            <person name="Goodwin S.B."/>
            <person name="Ben M'barek S."/>
            <person name="Dhillon B."/>
            <person name="Wittenberg A.H.J."/>
            <person name="Crane C.F."/>
            <person name="Hane J.K."/>
            <person name="Foster A.J."/>
            <person name="Van der Lee T.A.J."/>
            <person name="Grimwood J."/>
            <person name="Aerts A."/>
            <person name="Antoniw J."/>
            <person name="Bailey A."/>
            <person name="Bluhm B."/>
            <person name="Bowler J."/>
            <person name="Bristow J."/>
            <person name="van der Burgt A."/>
            <person name="Canto-Canche B."/>
            <person name="Churchill A.C.L."/>
            <person name="Conde-Ferraez L."/>
            <person name="Cools H.J."/>
            <person name="Coutinho P.M."/>
            <person name="Csukai M."/>
            <person name="Dehal P."/>
            <person name="De Wit P."/>
            <person name="Donzelli B."/>
            <person name="van de Geest H.C."/>
            <person name="van Ham R.C.H.J."/>
            <person name="Hammond-Kosack K.E."/>
            <person name="Henrissat B."/>
            <person name="Kilian A."/>
            <person name="Kobayashi A.K."/>
            <person name="Koopmann E."/>
            <person name="Kourmpetis Y."/>
            <person name="Kuzniar A."/>
            <person name="Lindquist E."/>
            <person name="Lombard V."/>
            <person name="Maliepaard C."/>
            <person name="Martins N."/>
            <person name="Mehrabi R."/>
            <person name="Nap J.P.H."/>
            <person name="Ponomarenko A."/>
            <person name="Rudd J.J."/>
            <person name="Salamov A."/>
            <person name="Schmutz J."/>
            <person name="Schouten H.J."/>
            <person name="Shapiro H."/>
            <person name="Stergiopoulos I."/>
            <person name="Torriani S.F.F."/>
            <person name="Tu H."/>
            <person name="de Vries R.P."/>
            <person name="Waalwijk C."/>
            <person name="Ware S.B."/>
            <person name="Wiebenga A."/>
            <person name="Zwiers L.-H."/>
            <person name="Oliver R.P."/>
            <person name="Grigoriev I.V."/>
            <person name="Kema G.H.J."/>
        </authorList>
    </citation>
    <scope>NUCLEOTIDE SEQUENCE [LARGE SCALE GENOMIC DNA]</scope>
    <source>
        <strain evidence="2">CBS 115943 / IPO323</strain>
    </source>
</reference>
<dbReference type="GeneID" id="13402996"/>
<dbReference type="RefSeq" id="XP_003857425.1">
    <property type="nucleotide sequence ID" value="XM_003857377.1"/>
</dbReference>
<evidence type="ECO:0000313" key="2">
    <source>
        <dbReference type="Proteomes" id="UP000008062"/>
    </source>
</evidence>
<dbReference type="EMBL" id="CM001196">
    <property type="protein sequence ID" value="EGP92401.1"/>
    <property type="molecule type" value="Genomic_DNA"/>
</dbReference>
<dbReference type="AlphaFoldDB" id="F9WWH4"/>
<protein>
    <submittedName>
        <fullName evidence="1">Uncharacterized protein</fullName>
    </submittedName>
</protein>
<organism evidence="1 2">
    <name type="scientific">Zymoseptoria tritici (strain CBS 115943 / IPO323)</name>
    <name type="common">Speckled leaf blotch fungus</name>
    <name type="synonym">Septoria tritici</name>
    <dbReference type="NCBI Taxonomy" id="336722"/>
    <lineage>
        <taxon>Eukaryota</taxon>
        <taxon>Fungi</taxon>
        <taxon>Dikarya</taxon>
        <taxon>Ascomycota</taxon>
        <taxon>Pezizomycotina</taxon>
        <taxon>Dothideomycetes</taxon>
        <taxon>Dothideomycetidae</taxon>
        <taxon>Mycosphaerellales</taxon>
        <taxon>Mycosphaerellaceae</taxon>
        <taxon>Zymoseptoria</taxon>
    </lineage>
</organism>
<dbReference type="KEGG" id="ztr:MYCGRDRAFT_78463"/>
<dbReference type="InParanoid" id="F9WWH4"/>